<evidence type="ECO:0000313" key="6">
    <source>
        <dbReference type="EMBL" id="CAA0085610.1"/>
    </source>
</evidence>
<evidence type="ECO:0000313" key="8">
    <source>
        <dbReference type="Proteomes" id="UP000439591"/>
    </source>
</evidence>
<evidence type="ECO:0000256" key="1">
    <source>
        <dbReference type="ARBA" id="ARBA00004442"/>
    </source>
</evidence>
<dbReference type="AlphaFoldDB" id="A0A5S9MUI9"/>
<dbReference type="EMBL" id="CACSIK010000001">
    <property type="protein sequence ID" value="CAA0080641.1"/>
    <property type="molecule type" value="Genomic_DNA"/>
</dbReference>
<dbReference type="EMBL" id="CACSIM010000001">
    <property type="protein sequence ID" value="CAA0085610.1"/>
    <property type="molecule type" value="Genomic_DNA"/>
</dbReference>
<dbReference type="Proteomes" id="UP000439591">
    <property type="component" value="Unassembled WGS sequence"/>
</dbReference>
<evidence type="ECO:0000313" key="7">
    <source>
        <dbReference type="Proteomes" id="UP000435877"/>
    </source>
</evidence>
<reference evidence="7 8" key="1">
    <citation type="submission" date="2019-11" db="EMBL/GenBank/DDBJ databases">
        <authorList>
            <person name="Holert J."/>
        </authorList>
    </citation>
    <scope>NUCLEOTIDE SEQUENCE [LARGE SCALE GENOMIC DNA]</scope>
    <source>
        <strain evidence="6">BC3_2A</strain>
        <strain evidence="5">SB11_1A</strain>
    </source>
</reference>
<protein>
    <submittedName>
        <fullName evidence="5">Uncharacterized protein</fullName>
    </submittedName>
</protein>
<proteinExistence type="predicted"/>
<dbReference type="Proteomes" id="UP000435877">
    <property type="component" value="Unassembled WGS sequence"/>
</dbReference>
<keyword evidence="7" id="KW-1185">Reference proteome</keyword>
<evidence type="ECO:0000256" key="3">
    <source>
        <dbReference type="ARBA" id="ARBA00023237"/>
    </source>
</evidence>
<evidence type="ECO:0000256" key="2">
    <source>
        <dbReference type="ARBA" id="ARBA00023136"/>
    </source>
</evidence>
<accession>A0A5S9MUI9</accession>
<gene>
    <name evidence="5" type="ORF">IHBHHGIJ_00226</name>
    <name evidence="6" type="ORF">KFEGEMFD_00923</name>
</gene>
<organism evidence="5 7">
    <name type="scientific">Zhongshania aliphaticivorans</name>
    <dbReference type="NCBI Taxonomy" id="1470434"/>
    <lineage>
        <taxon>Bacteria</taxon>
        <taxon>Pseudomonadati</taxon>
        <taxon>Pseudomonadota</taxon>
        <taxon>Gammaproteobacteria</taxon>
        <taxon>Cellvibrionales</taxon>
        <taxon>Spongiibacteraceae</taxon>
        <taxon>Zhongshania</taxon>
    </lineage>
</organism>
<comment type="subcellular location">
    <subcellularLocation>
        <location evidence="1">Cell outer membrane</location>
    </subcellularLocation>
</comment>
<dbReference type="GO" id="GO:0009279">
    <property type="term" value="C:cell outer membrane"/>
    <property type="evidence" value="ECO:0007669"/>
    <property type="project" value="UniProtKB-SubCell"/>
</dbReference>
<evidence type="ECO:0000256" key="4">
    <source>
        <dbReference type="SAM" id="MobiDB-lite"/>
    </source>
</evidence>
<keyword evidence="3" id="KW-0998">Cell outer membrane</keyword>
<evidence type="ECO:0000313" key="5">
    <source>
        <dbReference type="EMBL" id="CAA0080641.1"/>
    </source>
</evidence>
<feature type="compositionally biased region" description="Basic residues" evidence="4">
    <location>
        <begin position="87"/>
        <end position="97"/>
    </location>
</feature>
<sequence>MEPIDSLTITVDAYQIDIEDRIVLSGGLTSALGDANLTAALAAAGASSAQFFLNGTDTETRGIDIVSTYMMAAEENAGKSRPMPARRSPRKHKSITN</sequence>
<dbReference type="Gene3D" id="2.40.170.20">
    <property type="entry name" value="TonB-dependent receptor, beta-barrel domain"/>
    <property type="match status" value="1"/>
</dbReference>
<name>A0A5S9MUI9_9GAMM</name>
<feature type="region of interest" description="Disordered" evidence="4">
    <location>
        <begin position="75"/>
        <end position="97"/>
    </location>
</feature>
<dbReference type="InterPro" id="IPR036942">
    <property type="entry name" value="Beta-barrel_TonB_sf"/>
</dbReference>
<keyword evidence="2" id="KW-0472">Membrane</keyword>